<organism evidence="2 3">
    <name type="scientific">Psychroflexus halocasei</name>
    <dbReference type="NCBI Taxonomy" id="908615"/>
    <lineage>
        <taxon>Bacteria</taxon>
        <taxon>Pseudomonadati</taxon>
        <taxon>Bacteroidota</taxon>
        <taxon>Flavobacteriia</taxon>
        <taxon>Flavobacteriales</taxon>
        <taxon>Flavobacteriaceae</taxon>
        <taxon>Psychroflexus</taxon>
    </lineage>
</organism>
<evidence type="ECO:0000313" key="2">
    <source>
        <dbReference type="EMBL" id="SEA66983.1"/>
    </source>
</evidence>
<dbReference type="Pfam" id="PF05430">
    <property type="entry name" value="Methyltransf_30"/>
    <property type="match status" value="1"/>
</dbReference>
<dbReference type="NCBIfam" id="NF033855">
    <property type="entry name" value="tRNA_MNMC2"/>
    <property type="match status" value="1"/>
</dbReference>
<evidence type="ECO:0000259" key="1">
    <source>
        <dbReference type="Pfam" id="PF05430"/>
    </source>
</evidence>
<sequence length="228" mass="26110">MLSHQIITTKDGSTTIQIPEWNEQYHSKHGAIQEAKHVFLKTGLASLDLDYFRENDIEITVLEAGFGTGLNALLSYFWAKENKVKVNYISLEAFPVAEKEVSKLNYPQQIEGEQADAIFKKLHSAIWDKRTEISSNFKLHKIHQKFDQLSLIDTANIVFYDAFGPRVQPDLWDMKTLELFKTALKDKGVFVTYCAKGSVRRNLESLGFKMKRMPGPPGKREMLRGELI</sequence>
<dbReference type="Gene3D" id="3.40.50.150">
    <property type="entry name" value="Vaccinia Virus protein VP39"/>
    <property type="match status" value="1"/>
</dbReference>
<keyword evidence="2" id="KW-0489">Methyltransferase</keyword>
<keyword evidence="2" id="KW-0808">Transferase</keyword>
<dbReference type="InterPro" id="IPR047785">
    <property type="entry name" value="tRNA_MNMC2"/>
</dbReference>
<dbReference type="InterPro" id="IPR029063">
    <property type="entry name" value="SAM-dependent_MTases_sf"/>
</dbReference>
<accession>A0A1H4D2H4</accession>
<proteinExistence type="predicted"/>
<keyword evidence="3" id="KW-1185">Reference proteome</keyword>
<dbReference type="STRING" id="908615.SAMN05421540_10992"/>
<dbReference type="PANTHER" id="PTHR39963:SF1">
    <property type="entry name" value="MNMC-LIKE METHYLTRANSFERASE DOMAIN-CONTAINING PROTEIN"/>
    <property type="match status" value="1"/>
</dbReference>
<dbReference type="InterPro" id="IPR008471">
    <property type="entry name" value="MnmC-like_methylTransf"/>
</dbReference>
<reference evidence="2 3" key="1">
    <citation type="submission" date="2016-10" db="EMBL/GenBank/DDBJ databases">
        <authorList>
            <person name="de Groot N.N."/>
        </authorList>
    </citation>
    <scope>NUCLEOTIDE SEQUENCE [LARGE SCALE GENOMIC DNA]</scope>
    <source>
        <strain evidence="2 3">DSM 23581</strain>
    </source>
</reference>
<dbReference type="GO" id="GO:0004808">
    <property type="term" value="F:tRNA (5-methylaminomethyl-2-thiouridylate)(34)-methyltransferase activity"/>
    <property type="evidence" value="ECO:0007669"/>
    <property type="project" value="InterPro"/>
</dbReference>
<dbReference type="RefSeq" id="WP_093245120.1">
    <property type="nucleotide sequence ID" value="NZ_FNQF01000009.1"/>
</dbReference>
<dbReference type="AlphaFoldDB" id="A0A1H4D2H4"/>
<feature type="domain" description="MnmC-like methyltransferase" evidence="1">
    <location>
        <begin position="138"/>
        <end position="226"/>
    </location>
</feature>
<evidence type="ECO:0000313" key="3">
    <source>
        <dbReference type="Proteomes" id="UP000198820"/>
    </source>
</evidence>
<dbReference type="EMBL" id="FNQF01000009">
    <property type="protein sequence ID" value="SEA66983.1"/>
    <property type="molecule type" value="Genomic_DNA"/>
</dbReference>
<dbReference type="GO" id="GO:0016645">
    <property type="term" value="F:oxidoreductase activity, acting on the CH-NH group of donors"/>
    <property type="evidence" value="ECO:0007669"/>
    <property type="project" value="InterPro"/>
</dbReference>
<gene>
    <name evidence="2" type="ORF">SAMN05421540_10992</name>
</gene>
<name>A0A1H4D2H4_9FLAO</name>
<dbReference type="PANTHER" id="PTHR39963">
    <property type="entry name" value="SLL0983 PROTEIN"/>
    <property type="match status" value="1"/>
</dbReference>
<protein>
    <submittedName>
        <fullName evidence="2">tRNA U34 5-methylaminomethyl-2-thiouridine-forming methyltransferase MnmC</fullName>
    </submittedName>
</protein>
<dbReference type="GO" id="GO:0032259">
    <property type="term" value="P:methylation"/>
    <property type="evidence" value="ECO:0007669"/>
    <property type="project" value="UniProtKB-KW"/>
</dbReference>
<dbReference type="Proteomes" id="UP000198820">
    <property type="component" value="Unassembled WGS sequence"/>
</dbReference>